<dbReference type="AlphaFoldDB" id="A0A4S4C6I7"/>
<protein>
    <submittedName>
        <fullName evidence="2">Uncharacterized protein</fullName>
    </submittedName>
</protein>
<keyword evidence="3" id="KW-1185">Reference proteome</keyword>
<dbReference type="EMBL" id="SSOB01000004">
    <property type="protein sequence ID" value="THF83520.1"/>
    <property type="molecule type" value="Genomic_DNA"/>
</dbReference>
<accession>A0A4S4C6I7</accession>
<evidence type="ECO:0000313" key="3">
    <source>
        <dbReference type="Proteomes" id="UP000310636"/>
    </source>
</evidence>
<evidence type="ECO:0000313" key="2">
    <source>
        <dbReference type="EMBL" id="THF83520.1"/>
    </source>
</evidence>
<gene>
    <name evidence="2" type="ORF">E6C55_05020</name>
</gene>
<reference evidence="2 3" key="1">
    <citation type="submission" date="2019-04" db="EMBL/GenBank/DDBJ databases">
        <title>Cohnella sp. nov. isolated from preserved vegetables.</title>
        <authorList>
            <person name="Lin S.-Y."/>
            <person name="Hung M.-H."/>
            <person name="Young C.-C."/>
        </authorList>
    </citation>
    <scope>NUCLEOTIDE SEQUENCE [LARGE SCALE GENOMIC DNA]</scope>
    <source>
        <strain evidence="2 3">CC-MHH1044</strain>
    </source>
</reference>
<feature type="region of interest" description="Disordered" evidence="1">
    <location>
        <begin position="54"/>
        <end position="73"/>
    </location>
</feature>
<sequence length="73" mass="7832">MIRQWGWLALAAAGIAAVDSCHIASLPTTYVLDETGIVAWRKLGPVTRAELEDERGLANAPADDLPGIQEAFK</sequence>
<comment type="caution">
    <text evidence="2">The sequence shown here is derived from an EMBL/GenBank/DDBJ whole genome shotgun (WGS) entry which is preliminary data.</text>
</comment>
<name>A0A4S4C6I7_9BACL</name>
<dbReference type="Proteomes" id="UP000310636">
    <property type="component" value="Unassembled WGS sequence"/>
</dbReference>
<dbReference type="RefSeq" id="WP_136368676.1">
    <property type="nucleotide sequence ID" value="NZ_SSOB01000004.1"/>
</dbReference>
<evidence type="ECO:0000256" key="1">
    <source>
        <dbReference type="SAM" id="MobiDB-lite"/>
    </source>
</evidence>
<organism evidence="2 3">
    <name type="scientific">Cohnella fermenti</name>
    <dbReference type="NCBI Taxonomy" id="2565925"/>
    <lineage>
        <taxon>Bacteria</taxon>
        <taxon>Bacillati</taxon>
        <taxon>Bacillota</taxon>
        <taxon>Bacilli</taxon>
        <taxon>Bacillales</taxon>
        <taxon>Paenibacillaceae</taxon>
        <taxon>Cohnella</taxon>
    </lineage>
</organism>
<proteinExistence type="predicted"/>